<evidence type="ECO:0000313" key="2">
    <source>
        <dbReference type="EMBL" id="HIH70157.1"/>
    </source>
</evidence>
<evidence type="ECO:0000313" key="3">
    <source>
        <dbReference type="Proteomes" id="UP000600363"/>
    </source>
</evidence>
<dbReference type="SUPFAM" id="SSF50475">
    <property type="entry name" value="FMN-binding split barrel"/>
    <property type="match status" value="1"/>
</dbReference>
<reference evidence="2" key="1">
    <citation type="journal article" date="2020" name="bioRxiv">
        <title>A rank-normalized archaeal taxonomy based on genome phylogeny resolves widespread incomplete and uneven classifications.</title>
        <authorList>
            <person name="Rinke C."/>
            <person name="Chuvochina M."/>
            <person name="Mussig A.J."/>
            <person name="Chaumeil P.-A."/>
            <person name="Waite D.W."/>
            <person name="Whitman W.B."/>
            <person name="Parks D.H."/>
            <person name="Hugenholtz P."/>
        </authorList>
    </citation>
    <scope>NUCLEOTIDE SEQUENCE</scope>
    <source>
        <strain evidence="2">UBA12518</strain>
    </source>
</reference>
<dbReference type="EMBL" id="DUIH01000021">
    <property type="protein sequence ID" value="HIH70157.1"/>
    <property type="molecule type" value="Genomic_DNA"/>
</dbReference>
<dbReference type="PANTHER" id="PTHR40660">
    <property type="entry name" value="5'-PHOSPHATE OXIDASE PUTATIVE DOMAIN-CONTAINING PROTEIN-RELATED"/>
    <property type="match status" value="1"/>
</dbReference>
<protein>
    <submittedName>
        <fullName evidence="2">Pyridoxamine 5'-phosphate oxidase family protein</fullName>
    </submittedName>
</protein>
<organism evidence="2 3">
    <name type="scientific">Methermicoccus shengliensis</name>
    <dbReference type="NCBI Taxonomy" id="660064"/>
    <lineage>
        <taxon>Archaea</taxon>
        <taxon>Methanobacteriati</taxon>
        <taxon>Methanobacteriota</taxon>
        <taxon>Stenosarchaea group</taxon>
        <taxon>Methanomicrobia</taxon>
        <taxon>Methanosarcinales</taxon>
        <taxon>Methermicoccaceae</taxon>
        <taxon>Methermicoccus</taxon>
    </lineage>
</organism>
<gene>
    <name evidence="2" type="ORF">HA299_06070</name>
</gene>
<feature type="domain" description="Pyridoxamine 5'-phosphate oxidase N-terminal" evidence="1">
    <location>
        <begin position="5"/>
        <end position="111"/>
    </location>
</feature>
<accession>A0A832VXT7</accession>
<proteinExistence type="predicted"/>
<dbReference type="InterPro" id="IPR012349">
    <property type="entry name" value="Split_barrel_FMN-bd"/>
</dbReference>
<dbReference type="AlphaFoldDB" id="A0A832VXT7"/>
<comment type="caution">
    <text evidence="2">The sequence shown here is derived from an EMBL/GenBank/DDBJ whole genome shotgun (WGS) entry which is preliminary data.</text>
</comment>
<dbReference type="RefSeq" id="WP_042684833.1">
    <property type="nucleotide sequence ID" value="NZ_DUIH01000021.1"/>
</dbReference>
<dbReference type="Gene3D" id="2.30.110.10">
    <property type="entry name" value="Electron Transport, Fmn-binding Protein, Chain A"/>
    <property type="match status" value="1"/>
</dbReference>
<dbReference type="Proteomes" id="UP000600363">
    <property type="component" value="Unassembled WGS sequence"/>
</dbReference>
<evidence type="ECO:0000259" key="1">
    <source>
        <dbReference type="Pfam" id="PF01243"/>
    </source>
</evidence>
<name>A0A832VXT7_9EURY</name>
<dbReference type="Pfam" id="PF01243">
    <property type="entry name" value="PNPOx_N"/>
    <property type="match status" value="1"/>
</dbReference>
<sequence>MVVVPEEAKEYFNNPQAAKVIATVDEQGNPHVAPVGSLQCVAEDTFAFAVVGVKKTKENLERTKRAALLAFTAPPNLGGYKIDGTFVGFETEGELFDTFAKALKEMIGVDISYIGIIKAEHAEPVSL</sequence>
<dbReference type="PANTHER" id="PTHR40660:SF1">
    <property type="entry name" value="5'-PHOSPHATE OXIDASE PUTATIVE DOMAIN-CONTAINING PROTEIN-RELATED"/>
    <property type="match status" value="1"/>
</dbReference>
<dbReference type="InterPro" id="IPR011576">
    <property type="entry name" value="Pyridox_Oxase_N"/>
</dbReference>